<proteinExistence type="predicted"/>
<accession>A0A0A2WKI5</accession>
<feature type="chain" id="PRO_5002007305" evidence="1">
    <location>
        <begin position="34"/>
        <end position="201"/>
    </location>
</feature>
<dbReference type="Proteomes" id="UP000030106">
    <property type="component" value="Unassembled WGS sequence"/>
</dbReference>
<sequence>MLKRSLPLNRYSIAVLASTCLLAACAGPQSAKTSQIKDLTAPQTIAFAGKTYGQSFTRSTPQQAVWEYTTDGEKAENWAWTRLITVNQLKINATLDRWMQATVVELNRTTPKPHYSVVKHGDVSEVRIIYLPKPGDARQGGYESDVWIAREACGGIVNLQFARQYPADAKVAENDMVKRIKGDTDKDMAALQALNWKPECR</sequence>
<protein>
    <submittedName>
        <fullName evidence="2">Uncharacterized protein</fullName>
    </submittedName>
</protein>
<evidence type="ECO:0000313" key="3">
    <source>
        <dbReference type="Proteomes" id="UP000030106"/>
    </source>
</evidence>
<name>A0A0A2WKI5_BEABA</name>
<dbReference type="EMBL" id="ANFO01000032">
    <property type="protein sequence ID" value="KGQ13619.1"/>
    <property type="molecule type" value="Genomic_DNA"/>
</dbReference>
<dbReference type="HOGENOM" id="CLU_1446542_0_0_1"/>
<dbReference type="PROSITE" id="PS51257">
    <property type="entry name" value="PROKAR_LIPOPROTEIN"/>
    <property type="match status" value="1"/>
</dbReference>
<gene>
    <name evidence="2" type="ORF">BBAD15_g464</name>
</gene>
<keyword evidence="1" id="KW-0732">Signal</keyword>
<evidence type="ECO:0000256" key="1">
    <source>
        <dbReference type="SAM" id="SignalP"/>
    </source>
</evidence>
<organism evidence="2 3">
    <name type="scientific">Beauveria bassiana D1-5</name>
    <dbReference type="NCBI Taxonomy" id="1245745"/>
    <lineage>
        <taxon>Eukaryota</taxon>
        <taxon>Fungi</taxon>
        <taxon>Dikarya</taxon>
        <taxon>Ascomycota</taxon>
        <taxon>Pezizomycotina</taxon>
        <taxon>Sordariomycetes</taxon>
        <taxon>Hypocreomycetidae</taxon>
        <taxon>Hypocreales</taxon>
        <taxon>Cordycipitaceae</taxon>
        <taxon>Beauveria</taxon>
    </lineage>
</organism>
<comment type="caution">
    <text evidence="2">The sequence shown here is derived from an EMBL/GenBank/DDBJ whole genome shotgun (WGS) entry which is preliminary data.</text>
</comment>
<reference evidence="2 3" key="1">
    <citation type="submission" date="2012-10" db="EMBL/GenBank/DDBJ databases">
        <title>Genome sequencing and analysis of entomopathogenic fungi Beauveria bassiana D1-5.</title>
        <authorList>
            <person name="Li Q."/>
            <person name="Wang L."/>
            <person name="Zhang Z."/>
            <person name="Wang Q."/>
            <person name="Ren J."/>
            <person name="Wang M."/>
            <person name="Xu W."/>
            <person name="Wang J."/>
            <person name="Lu Y."/>
            <person name="Du Q."/>
            <person name="Sun Z."/>
        </authorList>
    </citation>
    <scope>NUCLEOTIDE SEQUENCE [LARGE SCALE GENOMIC DNA]</scope>
    <source>
        <strain evidence="2 3">D1-5</strain>
    </source>
</reference>
<dbReference type="AlphaFoldDB" id="A0A0A2WKI5"/>
<evidence type="ECO:0000313" key="2">
    <source>
        <dbReference type="EMBL" id="KGQ13619.1"/>
    </source>
</evidence>
<feature type="signal peptide" evidence="1">
    <location>
        <begin position="1"/>
        <end position="33"/>
    </location>
</feature>